<dbReference type="EC" id="3.1.3.48" evidence="5"/>
<dbReference type="PANTHER" id="PTHR39181">
    <property type="entry name" value="TYROSINE-PROTEIN PHOSPHATASE YWQE"/>
    <property type="match status" value="1"/>
</dbReference>
<evidence type="ECO:0000256" key="2">
    <source>
        <dbReference type="ARBA" id="ARBA00022801"/>
    </source>
</evidence>
<organism evidence="6 7">
    <name type="scientific">Rossellomorea aquimaris</name>
    <dbReference type="NCBI Taxonomy" id="189382"/>
    <lineage>
        <taxon>Bacteria</taxon>
        <taxon>Bacillati</taxon>
        <taxon>Bacillota</taxon>
        <taxon>Bacilli</taxon>
        <taxon>Bacillales</taxon>
        <taxon>Bacillaceae</taxon>
        <taxon>Rossellomorea</taxon>
    </lineage>
</organism>
<comment type="caution">
    <text evidence="6">The sequence shown here is derived from an EMBL/GenBank/DDBJ whole genome shotgun (WGS) entry which is preliminary data.</text>
</comment>
<dbReference type="RefSeq" id="WP_113969184.1">
    <property type="nucleotide sequence ID" value="NZ_QNRJ01000005.1"/>
</dbReference>
<accession>A0A366ESR5</accession>
<dbReference type="InterPro" id="IPR016195">
    <property type="entry name" value="Pol/histidinol_Pase-like"/>
</dbReference>
<comment type="catalytic activity">
    <reaction evidence="4 5">
        <text>O-phospho-L-tyrosyl-[protein] + H2O = L-tyrosyl-[protein] + phosphate</text>
        <dbReference type="Rhea" id="RHEA:10684"/>
        <dbReference type="Rhea" id="RHEA-COMP:10136"/>
        <dbReference type="Rhea" id="RHEA-COMP:20101"/>
        <dbReference type="ChEBI" id="CHEBI:15377"/>
        <dbReference type="ChEBI" id="CHEBI:43474"/>
        <dbReference type="ChEBI" id="CHEBI:46858"/>
        <dbReference type="ChEBI" id="CHEBI:61978"/>
        <dbReference type="EC" id="3.1.3.48"/>
    </reaction>
</comment>
<proteinExistence type="inferred from homology"/>
<evidence type="ECO:0000313" key="7">
    <source>
        <dbReference type="Proteomes" id="UP000252118"/>
    </source>
</evidence>
<evidence type="ECO:0000256" key="4">
    <source>
        <dbReference type="ARBA" id="ARBA00051722"/>
    </source>
</evidence>
<name>A0A366ESR5_9BACI</name>
<dbReference type="Proteomes" id="UP000252118">
    <property type="component" value="Unassembled WGS sequence"/>
</dbReference>
<dbReference type="GO" id="GO:0004725">
    <property type="term" value="F:protein tyrosine phosphatase activity"/>
    <property type="evidence" value="ECO:0007669"/>
    <property type="project" value="UniProtKB-UniRule"/>
</dbReference>
<keyword evidence="2 5" id="KW-0378">Hydrolase</keyword>
<dbReference type="SUPFAM" id="SSF89550">
    <property type="entry name" value="PHP domain-like"/>
    <property type="match status" value="1"/>
</dbReference>
<dbReference type="PANTHER" id="PTHR39181:SF1">
    <property type="entry name" value="TYROSINE-PROTEIN PHOSPHATASE YWQE"/>
    <property type="match status" value="1"/>
</dbReference>
<comment type="similarity">
    <text evidence="1 5">Belongs to the metallo-dependent hydrolases superfamily. CpsB/CapC family.</text>
</comment>
<gene>
    <name evidence="6" type="ORF">DET59_10517</name>
</gene>
<dbReference type="AlphaFoldDB" id="A0A366ESR5"/>
<evidence type="ECO:0000256" key="1">
    <source>
        <dbReference type="ARBA" id="ARBA00005750"/>
    </source>
</evidence>
<evidence type="ECO:0000256" key="5">
    <source>
        <dbReference type="PIRNR" id="PIRNR016557"/>
    </source>
</evidence>
<dbReference type="PIRSF" id="PIRSF016557">
    <property type="entry name" value="Caps_synth_CpsB"/>
    <property type="match status" value="1"/>
</dbReference>
<evidence type="ECO:0000313" key="6">
    <source>
        <dbReference type="EMBL" id="RBP04730.1"/>
    </source>
</evidence>
<sequence length="255" mass="29196">MIDIHSHILPGIDDGANTIYDSIDMAKQAVSEGIHTIIATPHHRNGKYDNVKSDILPLVKEVNDRLKEEHINLEVLPGQECRIYGEILEDYQKGDILPLNQISHYLFIEFPSSSVPRYTEKLLYDIQVAGLTPVIVHPERNAELIERPEKLYKLVQGGAATQLTASSLTGYFGKNIQKFSQQMIQANLTHFIASDAHNIRNRTFKMEEAMDYIEKKYGIDMVYYFTENAELLIDGKNIYKEIPELIKKKKFLGIF</sequence>
<dbReference type="InterPro" id="IPR016667">
    <property type="entry name" value="Caps_polysacc_synth_CpsB/CapC"/>
</dbReference>
<dbReference type="Gene3D" id="3.20.20.140">
    <property type="entry name" value="Metal-dependent hydrolases"/>
    <property type="match status" value="1"/>
</dbReference>
<evidence type="ECO:0000256" key="3">
    <source>
        <dbReference type="ARBA" id="ARBA00022912"/>
    </source>
</evidence>
<reference evidence="6 7" key="1">
    <citation type="submission" date="2018-06" db="EMBL/GenBank/DDBJ databases">
        <title>Freshwater and sediment microbial communities from various areas in North America, analyzing microbe dynamics in response to fracking.</title>
        <authorList>
            <person name="Lamendella R."/>
        </authorList>
    </citation>
    <scope>NUCLEOTIDE SEQUENCE [LARGE SCALE GENOMIC DNA]</scope>
    <source>
        <strain evidence="6 7">97B</strain>
    </source>
</reference>
<dbReference type="Pfam" id="PF19567">
    <property type="entry name" value="CpsB_CapC"/>
    <property type="match status" value="1"/>
</dbReference>
<keyword evidence="3 5" id="KW-0904">Protein phosphatase</keyword>
<dbReference type="GO" id="GO:0030145">
    <property type="term" value="F:manganese ion binding"/>
    <property type="evidence" value="ECO:0007669"/>
    <property type="project" value="UniProtKB-UniRule"/>
</dbReference>
<dbReference type="OrthoDB" id="9788539at2"/>
<dbReference type="EMBL" id="QNRJ01000005">
    <property type="protein sequence ID" value="RBP04730.1"/>
    <property type="molecule type" value="Genomic_DNA"/>
</dbReference>
<protein>
    <recommendedName>
        <fullName evidence="5">Tyrosine-protein phosphatase</fullName>
        <ecNumber evidence="5">3.1.3.48</ecNumber>
    </recommendedName>
</protein>